<dbReference type="AlphaFoldDB" id="A0A387FXY4"/>
<keyword evidence="2" id="KW-0614">Plasmid</keyword>
<dbReference type="Pfam" id="PF09361">
    <property type="entry name" value="Phasin_2"/>
    <property type="match status" value="1"/>
</dbReference>
<reference evidence="2 3" key="1">
    <citation type="submission" date="2018-10" db="EMBL/GenBank/DDBJ databases">
        <title>Rhizobium etli, R. leguminosarum and a new Rhizobium genospecies from Phaseolus dumosus.</title>
        <authorList>
            <person name="Ramirez-Puebla S.T."/>
            <person name="Rogel-Hernandez M.A."/>
            <person name="Guerrero G."/>
            <person name="Ormeno-Orrillo E."/>
            <person name="Martinez-Romero J.C."/>
            <person name="Negrete-Yankelevich S."/>
            <person name="Martinez-Romero E."/>
        </authorList>
    </citation>
    <scope>NUCLEOTIDE SEQUENCE [LARGE SCALE GENOMIC DNA]</scope>
    <source>
        <strain evidence="2 3">CCGE525</strain>
        <plasmid evidence="3">prccge525b</plasmid>
    </source>
</reference>
<dbReference type="EMBL" id="CP032696">
    <property type="protein sequence ID" value="AYG63960.1"/>
    <property type="molecule type" value="Genomic_DNA"/>
</dbReference>
<proteinExistence type="predicted"/>
<organism evidence="2 3">
    <name type="scientific">Rhizobium jaguaris</name>
    <dbReference type="NCBI Taxonomy" id="1312183"/>
    <lineage>
        <taxon>Bacteria</taxon>
        <taxon>Pseudomonadati</taxon>
        <taxon>Pseudomonadota</taxon>
        <taxon>Alphaproteobacteria</taxon>
        <taxon>Hyphomicrobiales</taxon>
        <taxon>Rhizobiaceae</taxon>
        <taxon>Rhizobium/Agrobacterium group</taxon>
        <taxon>Rhizobium</taxon>
    </lineage>
</organism>
<dbReference type="Proteomes" id="UP000282195">
    <property type="component" value="Plasmid pRCCGE525b"/>
</dbReference>
<gene>
    <name evidence="2" type="ORF">CCGE525_34580</name>
</gene>
<feature type="domain" description="Phasin" evidence="1">
    <location>
        <begin position="69"/>
        <end position="139"/>
    </location>
</feature>
<protein>
    <submittedName>
        <fullName evidence="2">Phasin</fullName>
    </submittedName>
</protein>
<dbReference type="NCBIfam" id="TIGR01985">
    <property type="entry name" value="phasin_2"/>
    <property type="match status" value="1"/>
</dbReference>
<dbReference type="OrthoDB" id="8420960at2"/>
<sequence>MTKISERSFETIENSASSAPKVVDQFGASVEKGNKQLTEAFLKFASSAEETQKMLTPIFETTNLVGYELTLKTVAALQANTEAGFSHLQALLGANSPSQFFELQSTYLRKRVDASIEQAKELRALANKAVAEISKPIKGAFDKALTDLKAT</sequence>
<dbReference type="InterPro" id="IPR010234">
    <property type="entry name" value="Phasin_subfam-2"/>
</dbReference>
<keyword evidence="3" id="KW-1185">Reference proteome</keyword>
<evidence type="ECO:0000259" key="1">
    <source>
        <dbReference type="Pfam" id="PF09361"/>
    </source>
</evidence>
<accession>A0A387FXY4</accession>
<name>A0A387FXY4_9HYPH</name>
<dbReference type="RefSeq" id="WP_120708857.1">
    <property type="nucleotide sequence ID" value="NZ_CP032696.1"/>
</dbReference>
<dbReference type="InterPro" id="IPR018968">
    <property type="entry name" value="Phasin"/>
</dbReference>
<evidence type="ECO:0000313" key="2">
    <source>
        <dbReference type="EMBL" id="AYG63960.1"/>
    </source>
</evidence>
<geneLocation type="plasmid" evidence="3">
    <name>prccge525b</name>
</geneLocation>
<evidence type="ECO:0000313" key="3">
    <source>
        <dbReference type="Proteomes" id="UP000282195"/>
    </source>
</evidence>
<dbReference type="KEGG" id="rjg:CCGE525_34580"/>